<proteinExistence type="predicted"/>
<evidence type="ECO:0000313" key="2">
    <source>
        <dbReference type="EMBL" id="CAB5042444.1"/>
    </source>
</evidence>
<keyword evidence="1" id="KW-1133">Transmembrane helix</keyword>
<protein>
    <submittedName>
        <fullName evidence="2">Unannotated protein</fullName>
    </submittedName>
</protein>
<evidence type="ECO:0000256" key="1">
    <source>
        <dbReference type="SAM" id="Phobius"/>
    </source>
</evidence>
<accession>A0A6J7SLZ2</accession>
<reference evidence="2" key="1">
    <citation type="submission" date="2020-05" db="EMBL/GenBank/DDBJ databases">
        <authorList>
            <person name="Chiriac C."/>
            <person name="Salcher M."/>
            <person name="Ghai R."/>
            <person name="Kavagutti S V."/>
        </authorList>
    </citation>
    <scope>NUCLEOTIDE SEQUENCE</scope>
</reference>
<dbReference type="AlphaFoldDB" id="A0A6J7SLZ2"/>
<organism evidence="2">
    <name type="scientific">freshwater metagenome</name>
    <dbReference type="NCBI Taxonomy" id="449393"/>
    <lineage>
        <taxon>unclassified sequences</taxon>
        <taxon>metagenomes</taxon>
        <taxon>ecological metagenomes</taxon>
    </lineage>
</organism>
<keyword evidence="1" id="KW-0472">Membrane</keyword>
<feature type="transmembrane region" description="Helical" evidence="1">
    <location>
        <begin position="21"/>
        <end position="40"/>
    </location>
</feature>
<sequence length="65" mass="6744">MVYMKSAEELRPPGFTVPFNWALYAVTFVAASATGVGAAVGDGSVVKVPMGEVVTPEELVPSTLT</sequence>
<name>A0A6J7SLZ2_9ZZZZ</name>
<keyword evidence="1" id="KW-0812">Transmembrane</keyword>
<gene>
    <name evidence="2" type="ORF">UFOPK4234_01497</name>
</gene>
<dbReference type="EMBL" id="CAFBQA010000121">
    <property type="protein sequence ID" value="CAB5042444.1"/>
    <property type="molecule type" value="Genomic_DNA"/>
</dbReference>